<comment type="caution">
    <text evidence="1">The sequence shown here is derived from an EMBL/GenBank/DDBJ whole genome shotgun (WGS) entry which is preliminary data.</text>
</comment>
<evidence type="ECO:0000313" key="1">
    <source>
        <dbReference type="EMBL" id="MBB6458535.1"/>
    </source>
</evidence>
<reference evidence="1 2" key="1">
    <citation type="submission" date="2020-08" db="EMBL/GenBank/DDBJ databases">
        <title>Genomic Encyclopedia of Type Strains, Phase IV (KMG-IV): sequencing the most valuable type-strain genomes for metagenomic binning, comparative biology and taxonomic classification.</title>
        <authorList>
            <person name="Goeker M."/>
        </authorList>
    </citation>
    <scope>NUCLEOTIDE SEQUENCE [LARGE SCALE GENOMIC DNA]</scope>
    <source>
        <strain evidence="1 2">DSM 4491</strain>
    </source>
</reference>
<evidence type="ECO:0008006" key="3">
    <source>
        <dbReference type="Google" id="ProtNLM"/>
    </source>
</evidence>
<accession>A0A841QJP9</accession>
<protein>
    <recommendedName>
        <fullName evidence="3">Virulence factor</fullName>
    </recommendedName>
</protein>
<dbReference type="EMBL" id="JACHIE010000022">
    <property type="protein sequence ID" value="MBB6458535.1"/>
    <property type="molecule type" value="Genomic_DNA"/>
</dbReference>
<gene>
    <name evidence="1" type="ORF">HNR55_003144</name>
</gene>
<sequence length="836" mass="93756">MTNLANKTRILADLAVNAARWVEDQAPEADNNSLRALRRERRVARKLSHAANRRSAVAVYGASQAGKSYLISSLSAPENGPLRIWYGGESFEFLKEINPIGGDESSGLVSRFTLFPPTPPDGAPPVTVRLLSVADIIRIVGNTFLSDFKLINVTPPPLSTIMERLGNLPLTEGQTVLDIDDVEALREYFTRKFGDKIWINILDDTYWGWLAQHVGLLVPQDLLRAFSPLWGGVEDLGRYAGVLVDALVTLGQPEMAFCDVRALLPRDKSILNVSTLFKPAGDIEPVHLVGENGSRAYLPRNVVSAIISELVIPLTSARWSFMDKTDLLDFPGARSRLKIPEVAEARGKEGTLFLRGKVDYLFDLYQDNMETTATLMCVADSAQEVSDLPAMIKSWIDDTMGATPAQRAGKQDALFVILTKFDRQFEEKGGADESSSDGWNTRLQASLINFFKESWVNQWKPDKPFDNVQWLRASSAGSLYSRDNATKLELEMIPDVAQRVARSRASYLASPVVRKHIHDFERAFDEAIKPNDGGVSYLAERLHDFCEKSVRTEQLTSRLKLCSESILRIITPFYHDVSSLNASDEARQSVAKIALALREVHRNRLLGAFFISLEPEREAIIREWNQFSTELDTVPAPPEEDDPLALILGGAMPDPASREDQHDHFAKRIMDMWVKDYLGKMQPEYAARFDMEPHVARLFAERMEVLANMLDLKGKMATALRRNCDHVNRLNLSGEKQSVICVELIGRFLTWLGYADEDATSSRPCRMNSDEKIFDRPDPCAGLPDLPLKPNVYVDQFFHDWVLALRQRFEESGPQFDVEANEQLGTIINGLDTVKA</sequence>
<dbReference type="PIRSF" id="PIRSF034586">
    <property type="entry name" value="Vir_effector_SfrC"/>
    <property type="match status" value="1"/>
</dbReference>
<organism evidence="1 2">
    <name type="scientific">Acetobacter lovaniensis</name>
    <dbReference type="NCBI Taxonomy" id="104100"/>
    <lineage>
        <taxon>Bacteria</taxon>
        <taxon>Pseudomonadati</taxon>
        <taxon>Pseudomonadota</taxon>
        <taxon>Alphaproteobacteria</taxon>
        <taxon>Acetobacterales</taxon>
        <taxon>Acetobacteraceae</taxon>
        <taxon>Acetobacter</taxon>
    </lineage>
</organism>
<dbReference type="InterPro" id="IPR017030">
    <property type="entry name" value="Vir_effector_SfrC"/>
</dbReference>
<proteinExistence type="predicted"/>
<dbReference type="Proteomes" id="UP000578000">
    <property type="component" value="Unassembled WGS sequence"/>
</dbReference>
<dbReference type="Pfam" id="PF10139">
    <property type="entry name" value="Virul_Fac"/>
    <property type="match status" value="2"/>
</dbReference>
<keyword evidence="2" id="KW-1185">Reference proteome</keyword>
<evidence type="ECO:0000313" key="2">
    <source>
        <dbReference type="Proteomes" id="UP000578000"/>
    </source>
</evidence>
<dbReference type="RefSeq" id="WP_166116757.1">
    <property type="nucleotide sequence ID" value="NZ_BAABDB010000033.1"/>
</dbReference>
<name>A0A841QJP9_9PROT</name>
<dbReference type="AlphaFoldDB" id="A0A841QJP9"/>